<dbReference type="GeneID" id="27721951"/>
<reference evidence="2 3" key="1">
    <citation type="journal article" date="2014" name="Genome Announc.">
        <title>Draft genome sequence of the pathogenic fungus Scedosporium apiospermum.</title>
        <authorList>
            <person name="Vandeputte P."/>
            <person name="Ghamrawi S."/>
            <person name="Rechenmann M."/>
            <person name="Iltis A."/>
            <person name="Giraud S."/>
            <person name="Fleury M."/>
            <person name="Thornton C."/>
            <person name="Delhaes L."/>
            <person name="Meyer W."/>
            <person name="Papon N."/>
            <person name="Bouchara J.P."/>
        </authorList>
    </citation>
    <scope>NUCLEOTIDE SEQUENCE [LARGE SCALE GENOMIC DNA]</scope>
    <source>
        <strain evidence="2 3">IHEM 14462</strain>
    </source>
</reference>
<feature type="compositionally biased region" description="Basic and acidic residues" evidence="1">
    <location>
        <begin position="231"/>
        <end position="240"/>
    </location>
</feature>
<evidence type="ECO:0000256" key="1">
    <source>
        <dbReference type="SAM" id="MobiDB-lite"/>
    </source>
</evidence>
<feature type="region of interest" description="Disordered" evidence="1">
    <location>
        <begin position="172"/>
        <end position="198"/>
    </location>
</feature>
<dbReference type="Proteomes" id="UP000028545">
    <property type="component" value="Unassembled WGS sequence"/>
</dbReference>
<feature type="compositionally biased region" description="Basic and acidic residues" evidence="1">
    <location>
        <begin position="333"/>
        <end position="344"/>
    </location>
</feature>
<feature type="region of interest" description="Disordered" evidence="1">
    <location>
        <begin position="307"/>
        <end position="468"/>
    </location>
</feature>
<protein>
    <submittedName>
        <fullName evidence="2">Uncharacterized protein</fullName>
    </submittedName>
</protein>
<comment type="caution">
    <text evidence="2">The sequence shown here is derived from an EMBL/GenBank/DDBJ whole genome shotgun (WGS) entry which is preliminary data.</text>
</comment>
<gene>
    <name evidence="2" type="ORF">SAPIO_CDS2879</name>
</gene>
<dbReference type="EMBL" id="JOWA01000087">
    <property type="protein sequence ID" value="KEZ44776.1"/>
    <property type="molecule type" value="Genomic_DNA"/>
</dbReference>
<dbReference type="KEGG" id="sapo:SAPIO_CDS2879"/>
<dbReference type="OrthoDB" id="4203839at2759"/>
<organism evidence="2 3">
    <name type="scientific">Pseudallescheria apiosperma</name>
    <name type="common">Scedosporium apiospermum</name>
    <dbReference type="NCBI Taxonomy" id="563466"/>
    <lineage>
        <taxon>Eukaryota</taxon>
        <taxon>Fungi</taxon>
        <taxon>Dikarya</taxon>
        <taxon>Ascomycota</taxon>
        <taxon>Pezizomycotina</taxon>
        <taxon>Sordariomycetes</taxon>
        <taxon>Hypocreomycetidae</taxon>
        <taxon>Microascales</taxon>
        <taxon>Microascaceae</taxon>
        <taxon>Scedosporium</taxon>
    </lineage>
</organism>
<sequence>MIVHAQQEIRRSAGIPARQVEEVNDLLMQAGRKFNLAVKSIVDDWAELSLENDELKQTVAGWTKDLESQREEVRSTNRYNFDLRCHLRAYKDRVDNFRHETHKFMGEFKNVNVLEDERSDIDRINLVKKVLAQIQNKESLFSLLDPVSAGSGADDSPRSSKCSLLDKAQEAWNTKEKTNPGSNVPPNSGSKSPVNRFSSDDLRERLGKLKGIPYVSGVPRPPPTMWAKDLEEQRHRDSGKQGKPQHVSFKNPAPSSGGLFSPVEDEDDDRPHGRFGGRRRPDPLAISSGSPISSQALVLRTAHPMLRLGRGSGNRSRLINHRPFERPPITQFDDDRSTPLEPPHRGRNRMVPQTPKSAIQAGFPQGSRSFRPEAAEFRPGALPGAGDFATQWPSRSNPPPSSNAGGFRPLHRRGPARINASPTRRPHPPADVNANSQPPITPVGRGDQNIFNGPPPHRPRHNRHPHRETLDGRAFTGVKNAYKEFLQLARGWVNEYAGNVDARQFLLLKGTDTWESLLATYPTLTHRQASAYVDVHIKDVVYRPFVITRLIIDFFMSRVWKWDAWKRFDSESNAQIDELLRELNRGGGHQPAYQNQHLFNRQGDIVSRIVAHPTYGGYRDSRVRRICDELSRMLEPVLNRFVTSDKAFAELKLVIEQGWEVGREMALARVRFNYRFPNTGERFTTTSMNAIHPHRNPNELQSEHWRVALVASPAITCVKDTGRSIAAYDLFLADVLCMQ</sequence>
<feature type="compositionally biased region" description="Polar residues" evidence="1">
    <location>
        <begin position="179"/>
        <end position="197"/>
    </location>
</feature>
<dbReference type="VEuPathDB" id="FungiDB:SAPIO_CDS2879"/>
<accession>A0A084GBR4</accession>
<dbReference type="RefSeq" id="XP_016644575.1">
    <property type="nucleotide sequence ID" value="XM_016785793.1"/>
</dbReference>
<keyword evidence="3" id="KW-1185">Reference proteome</keyword>
<proteinExistence type="predicted"/>
<feature type="compositionally biased region" description="Basic residues" evidence="1">
    <location>
        <begin position="457"/>
        <end position="466"/>
    </location>
</feature>
<feature type="compositionally biased region" description="Low complexity" evidence="1">
    <location>
        <begin position="307"/>
        <end position="317"/>
    </location>
</feature>
<dbReference type="AlphaFoldDB" id="A0A084GBR4"/>
<evidence type="ECO:0000313" key="3">
    <source>
        <dbReference type="Proteomes" id="UP000028545"/>
    </source>
</evidence>
<dbReference type="HOGENOM" id="CLU_362111_0_0_1"/>
<name>A0A084GBR4_PSEDA</name>
<feature type="region of interest" description="Disordered" evidence="1">
    <location>
        <begin position="231"/>
        <end position="291"/>
    </location>
</feature>
<evidence type="ECO:0000313" key="2">
    <source>
        <dbReference type="EMBL" id="KEZ44776.1"/>
    </source>
</evidence>